<dbReference type="PROSITE" id="PS50828">
    <property type="entry name" value="SMR"/>
    <property type="match status" value="1"/>
</dbReference>
<dbReference type="PANTHER" id="PTHR46535">
    <property type="entry name" value="NEDD4-BINDING PROTEIN 2"/>
    <property type="match status" value="1"/>
</dbReference>
<feature type="compositionally biased region" description="Low complexity" evidence="2">
    <location>
        <begin position="313"/>
        <end position="329"/>
    </location>
</feature>
<comment type="caution">
    <text evidence="4">The sequence shown here is derived from an EMBL/GenBank/DDBJ whole genome shotgun (WGS) entry which is preliminary data.</text>
</comment>
<evidence type="ECO:0000313" key="5">
    <source>
        <dbReference type="Proteomes" id="UP000238274"/>
    </source>
</evidence>
<feature type="region of interest" description="Disordered" evidence="2">
    <location>
        <begin position="289"/>
        <end position="339"/>
    </location>
</feature>
<dbReference type="Proteomes" id="UP000238274">
    <property type="component" value="Unassembled WGS sequence"/>
</dbReference>
<dbReference type="InterPro" id="IPR036063">
    <property type="entry name" value="Smr_dom_sf"/>
</dbReference>
<evidence type="ECO:0000256" key="2">
    <source>
        <dbReference type="SAM" id="MobiDB-lite"/>
    </source>
</evidence>
<protein>
    <recommendedName>
        <fullName evidence="3">Smr domain-containing protein</fullName>
    </recommendedName>
</protein>
<dbReference type="GO" id="GO:0004519">
    <property type="term" value="F:endonuclease activity"/>
    <property type="evidence" value="ECO:0007669"/>
    <property type="project" value="TreeGrafter"/>
</dbReference>
<dbReference type="GO" id="GO:0005634">
    <property type="term" value="C:nucleus"/>
    <property type="evidence" value="ECO:0007669"/>
    <property type="project" value="TreeGrafter"/>
</dbReference>
<dbReference type="SMART" id="SM00463">
    <property type="entry name" value="SMR"/>
    <property type="match status" value="1"/>
</dbReference>
<feature type="region of interest" description="Disordered" evidence="2">
    <location>
        <begin position="50"/>
        <end position="74"/>
    </location>
</feature>
<dbReference type="Pfam" id="PF01713">
    <property type="entry name" value="Smr"/>
    <property type="match status" value="1"/>
</dbReference>
<name>A0A2S4VLU9_9BASI</name>
<reference evidence="5" key="3">
    <citation type="journal article" date="2018" name="Mol. Plant Microbe Interact.">
        <title>Genome sequence resources for the wheat stripe rust pathogen (Puccinia striiformis f. sp. tritici) and the barley stripe rust pathogen (Puccinia striiformis f. sp. hordei).</title>
        <authorList>
            <person name="Xia C."/>
            <person name="Wang M."/>
            <person name="Yin C."/>
            <person name="Cornejo O.E."/>
            <person name="Hulbert S.H."/>
            <person name="Chen X."/>
        </authorList>
    </citation>
    <scope>NUCLEOTIDE SEQUENCE [LARGE SCALE GENOMIC DNA]</scope>
    <source>
        <strain evidence="5">93TX-2</strain>
    </source>
</reference>
<dbReference type="AlphaFoldDB" id="A0A2S4VLU9"/>
<evidence type="ECO:0000259" key="3">
    <source>
        <dbReference type="PROSITE" id="PS50828"/>
    </source>
</evidence>
<sequence length="516" mass="58674">MLQLDNLLAIYSPPLDPSLVIAISSDYHLADSDSIPTELTGILSQLIHEQEEQHQSIKITPGQQQPTPPPSSIETQDDEMINQLQAFLPDIPESTISQAILDAPEPKDVHQIYYSLTSLPTPTQKRKKKKPDKIIFNDVRQTSKKDLQIERAEQLREQTKINNDWVLVNSQISHLATLLGIEPTEINSIYYRKKCNLVLTLEELLNVLELKKRREASGDPEWSTRLQLQLEHLKAIHEPTENDQCFTRLLIVTELDSGNALDLLKFSEELHRLYGSLASNQFNSHPGWSAYPSSSSSTTFRNQQNQRVQATHFQNNQSSSSSSPSQPFSLARQPNKSARQDMIERLTKLEAQRENLQNQLNSSRQLIANSKALRINKQGIQNTISKMHADDLKAVCRQIDNVKFEIASLDVRRKNDPNSIDLHGLTKNQAIDISAECLQEWWDRCEYLRNNYHDQVQPFTIVTGAGVHSANGQSTLRPAISNFLEQNQWKWKSDDERSNGQVGALIVTGKVKNTRR</sequence>
<dbReference type="SUPFAM" id="SSF160443">
    <property type="entry name" value="SMR domain-like"/>
    <property type="match status" value="1"/>
</dbReference>
<evidence type="ECO:0000313" key="4">
    <source>
        <dbReference type="EMBL" id="POW10507.1"/>
    </source>
</evidence>
<reference evidence="4 5" key="1">
    <citation type="submission" date="2017-12" db="EMBL/GenBank/DDBJ databases">
        <title>Gene loss provides genomic basis for host adaptation in cereal stripe rust fungi.</title>
        <authorList>
            <person name="Xia C."/>
        </authorList>
    </citation>
    <scope>NUCLEOTIDE SEQUENCE [LARGE SCALE GENOMIC DNA]</scope>
    <source>
        <strain evidence="4 5">93TX-2</strain>
    </source>
</reference>
<dbReference type="EMBL" id="PKSM01000118">
    <property type="protein sequence ID" value="POW10507.1"/>
    <property type="molecule type" value="Genomic_DNA"/>
</dbReference>
<accession>A0A2S4VLU9</accession>
<keyword evidence="1" id="KW-0175">Coiled coil</keyword>
<feature type="coiled-coil region" evidence="1">
    <location>
        <begin position="339"/>
        <end position="373"/>
    </location>
</feature>
<organism evidence="4 5">
    <name type="scientific">Puccinia striiformis</name>
    <dbReference type="NCBI Taxonomy" id="27350"/>
    <lineage>
        <taxon>Eukaryota</taxon>
        <taxon>Fungi</taxon>
        <taxon>Dikarya</taxon>
        <taxon>Basidiomycota</taxon>
        <taxon>Pucciniomycotina</taxon>
        <taxon>Pucciniomycetes</taxon>
        <taxon>Pucciniales</taxon>
        <taxon>Pucciniaceae</taxon>
        <taxon>Puccinia</taxon>
    </lineage>
</organism>
<dbReference type="VEuPathDB" id="FungiDB:PSHT_08746"/>
<dbReference type="Gene3D" id="3.30.1370.110">
    <property type="match status" value="1"/>
</dbReference>
<dbReference type="InterPro" id="IPR052772">
    <property type="entry name" value="Endo/PolyKinase_Domain-Protein"/>
</dbReference>
<gene>
    <name evidence="4" type="ORF">PSHT_08746</name>
</gene>
<dbReference type="InterPro" id="IPR002625">
    <property type="entry name" value="Smr_dom"/>
</dbReference>
<reference evidence="5" key="2">
    <citation type="journal article" date="2018" name="BMC Genomics">
        <title>Genomic insights into host adaptation between the wheat stripe rust pathogen (Puccinia striiformis f. sp. tritici) and the barley stripe rust pathogen (Puccinia striiformis f. sp. hordei).</title>
        <authorList>
            <person name="Xia C."/>
            <person name="Wang M."/>
            <person name="Yin C."/>
            <person name="Cornejo O.E."/>
            <person name="Hulbert S.H."/>
            <person name="Chen X."/>
        </authorList>
    </citation>
    <scope>NUCLEOTIDE SEQUENCE [LARGE SCALE GENOMIC DNA]</scope>
    <source>
        <strain evidence="5">93TX-2</strain>
    </source>
</reference>
<dbReference type="VEuPathDB" id="FungiDB:PSTT_08534"/>
<keyword evidence="5" id="KW-1185">Reference proteome</keyword>
<dbReference type="OrthoDB" id="4080456at2759"/>
<proteinExistence type="predicted"/>
<feature type="domain" description="Smr" evidence="3">
    <location>
        <begin position="420"/>
        <end position="510"/>
    </location>
</feature>
<feature type="compositionally biased region" description="Polar residues" evidence="2">
    <location>
        <begin position="300"/>
        <end position="312"/>
    </location>
</feature>
<evidence type="ECO:0000256" key="1">
    <source>
        <dbReference type="SAM" id="Coils"/>
    </source>
</evidence>
<dbReference type="PANTHER" id="PTHR46535:SF1">
    <property type="entry name" value="NEDD4-BINDING PROTEIN 2"/>
    <property type="match status" value="1"/>
</dbReference>